<evidence type="ECO:0000256" key="4">
    <source>
        <dbReference type="ARBA" id="ARBA00022741"/>
    </source>
</evidence>
<dbReference type="GO" id="GO:0008360">
    <property type="term" value="P:regulation of cell shape"/>
    <property type="evidence" value="ECO:0007669"/>
    <property type="project" value="UniProtKB-KW"/>
</dbReference>
<feature type="domain" description="Mur ligase central" evidence="14">
    <location>
        <begin position="118"/>
        <end position="302"/>
    </location>
</feature>
<comment type="function">
    <text evidence="10 11">Involved in cell wall formation. Catalyzes the final step in the synthesis of UDP-N-acetylmuramoyl-pentapeptide, the precursor of murein.</text>
</comment>
<name>A0A1H4CSC4_9BACT</name>
<dbReference type="Gene3D" id="3.90.190.20">
    <property type="entry name" value="Mur ligase, C-terminal domain"/>
    <property type="match status" value="1"/>
</dbReference>
<evidence type="ECO:0000256" key="9">
    <source>
        <dbReference type="ARBA" id="ARBA00023316"/>
    </source>
</evidence>
<dbReference type="NCBIfam" id="TIGR01143">
    <property type="entry name" value="murF"/>
    <property type="match status" value="1"/>
</dbReference>
<comment type="pathway">
    <text evidence="10 11">Cell wall biogenesis; peptidoglycan biosynthesis.</text>
</comment>
<evidence type="ECO:0000259" key="13">
    <source>
        <dbReference type="Pfam" id="PF02875"/>
    </source>
</evidence>
<dbReference type="InterPro" id="IPR035911">
    <property type="entry name" value="MurE/MurF_N"/>
</dbReference>
<reference evidence="16" key="1">
    <citation type="submission" date="2016-10" db="EMBL/GenBank/DDBJ databases">
        <authorList>
            <person name="Varghese N."/>
            <person name="Submissions S."/>
        </authorList>
    </citation>
    <scope>NUCLEOTIDE SEQUENCE [LARGE SCALE GENOMIC DNA]</scope>
    <source>
        <strain evidence="16">DSM 23920</strain>
    </source>
</reference>
<dbReference type="InterPro" id="IPR000713">
    <property type="entry name" value="Mur_ligase_N"/>
</dbReference>
<dbReference type="GO" id="GO:0005737">
    <property type="term" value="C:cytoplasm"/>
    <property type="evidence" value="ECO:0007669"/>
    <property type="project" value="UniProtKB-SubCell"/>
</dbReference>
<keyword evidence="16" id="KW-1185">Reference proteome</keyword>
<evidence type="ECO:0000256" key="3">
    <source>
        <dbReference type="ARBA" id="ARBA00022618"/>
    </source>
</evidence>
<dbReference type="STRING" id="408074.SAMN05660909_02759"/>
<accession>A0A1H4CSC4</accession>
<dbReference type="GO" id="GO:0051301">
    <property type="term" value="P:cell division"/>
    <property type="evidence" value="ECO:0007669"/>
    <property type="project" value="UniProtKB-KW"/>
</dbReference>
<dbReference type="GO" id="GO:0047480">
    <property type="term" value="F:UDP-N-acetylmuramoyl-tripeptide-D-alanyl-D-alanine ligase activity"/>
    <property type="evidence" value="ECO:0007669"/>
    <property type="project" value="UniProtKB-UniRule"/>
</dbReference>
<evidence type="ECO:0000256" key="11">
    <source>
        <dbReference type="RuleBase" id="RU004136"/>
    </source>
</evidence>
<dbReference type="Pfam" id="PF08245">
    <property type="entry name" value="Mur_ligase_M"/>
    <property type="match status" value="1"/>
</dbReference>
<comment type="similarity">
    <text evidence="10">Belongs to the MurCDEF family. MurF subfamily.</text>
</comment>
<dbReference type="Gene3D" id="3.40.1190.10">
    <property type="entry name" value="Mur-like, catalytic domain"/>
    <property type="match status" value="1"/>
</dbReference>
<evidence type="ECO:0000256" key="7">
    <source>
        <dbReference type="ARBA" id="ARBA00022984"/>
    </source>
</evidence>
<dbReference type="EMBL" id="FNRL01000011">
    <property type="protein sequence ID" value="SEA63208.1"/>
    <property type="molecule type" value="Genomic_DNA"/>
</dbReference>
<dbReference type="AlphaFoldDB" id="A0A1H4CSC4"/>
<keyword evidence="5 10" id="KW-0067">ATP-binding</keyword>
<dbReference type="InterPro" id="IPR005863">
    <property type="entry name" value="UDP-N-AcMur_synth"/>
</dbReference>
<comment type="subcellular location">
    <subcellularLocation>
        <location evidence="10 11">Cytoplasm</location>
    </subcellularLocation>
</comment>
<keyword evidence="9 10" id="KW-0961">Cell wall biogenesis/degradation</keyword>
<evidence type="ECO:0000256" key="1">
    <source>
        <dbReference type="ARBA" id="ARBA00022490"/>
    </source>
</evidence>
<dbReference type="HAMAP" id="MF_02019">
    <property type="entry name" value="MurF"/>
    <property type="match status" value="1"/>
</dbReference>
<evidence type="ECO:0000259" key="12">
    <source>
        <dbReference type="Pfam" id="PF01225"/>
    </source>
</evidence>
<proteinExistence type="inferred from homology"/>
<dbReference type="GO" id="GO:0008766">
    <property type="term" value="F:UDP-N-acetylmuramoylalanyl-D-glutamyl-2,6-diaminopimelate-D-alanyl-D-alanine ligase activity"/>
    <property type="evidence" value="ECO:0007669"/>
    <property type="project" value="RHEA"/>
</dbReference>
<dbReference type="InterPro" id="IPR004101">
    <property type="entry name" value="Mur_ligase_C"/>
</dbReference>
<dbReference type="PANTHER" id="PTHR43024:SF1">
    <property type="entry name" value="UDP-N-ACETYLMURAMOYL-TRIPEPTIDE--D-ALANYL-D-ALANINE LIGASE"/>
    <property type="match status" value="1"/>
</dbReference>
<dbReference type="GO" id="GO:0009252">
    <property type="term" value="P:peptidoglycan biosynthetic process"/>
    <property type="evidence" value="ECO:0007669"/>
    <property type="project" value="UniProtKB-UniRule"/>
</dbReference>
<feature type="domain" description="Mur ligase C-terminal" evidence="13">
    <location>
        <begin position="325"/>
        <end position="439"/>
    </location>
</feature>
<dbReference type="SUPFAM" id="SSF53244">
    <property type="entry name" value="MurD-like peptide ligases, peptide-binding domain"/>
    <property type="match status" value="1"/>
</dbReference>
<keyword evidence="6 10" id="KW-0133">Cell shape</keyword>
<sequence>MPSGFGVNSTILDLFCSKYDSTVNIEQLYSIYQQHRSVQTDTRKLKPNDIFFALKGGNFNGNEFAAKALEMGAAYAVVDEAAYYTVPEKMMLVPDALEALQQLALRHRKQLNIPFLAITGTNGKTTTKELVSTALAAGLKTYATVGNLNNHIGVPLTILSIQPDVEIAVIEMGANHQHEIEGYCKVALPTHGIITNIGKAHLEGFGGVEGVKKAKGELYDFLRANNGTVFVCNDYDYLLEMAKGIPHIVTYGKTEADYVGEAVTDSAFLGVEVRGDSQVGFIQTQLVGAYNFPNVMAAVAVATYFKVPESKIGPAIAGYAPTNNRSQVMQVGGNTIIMDAYNANPSSMKAAIENFAGLKADKKVLMLGAMMELGEDSIKEHEALVDLIKSHPWDAVVLVGGDFKNIQHPFIYLENSAAAAEWLKRQQLANAHILIKGSRSTGMEKVIA</sequence>
<evidence type="ECO:0000256" key="5">
    <source>
        <dbReference type="ARBA" id="ARBA00022840"/>
    </source>
</evidence>
<evidence type="ECO:0000256" key="2">
    <source>
        <dbReference type="ARBA" id="ARBA00022598"/>
    </source>
</evidence>
<evidence type="ECO:0000259" key="14">
    <source>
        <dbReference type="Pfam" id="PF08245"/>
    </source>
</evidence>
<dbReference type="Pfam" id="PF01225">
    <property type="entry name" value="Mur_ligase"/>
    <property type="match status" value="1"/>
</dbReference>
<keyword evidence="2 10" id="KW-0436">Ligase</keyword>
<dbReference type="EC" id="6.3.2.10" evidence="10 11"/>
<dbReference type="InterPro" id="IPR013221">
    <property type="entry name" value="Mur_ligase_cen"/>
</dbReference>
<feature type="domain" description="Mur ligase N-terminal catalytic" evidence="12">
    <location>
        <begin position="37"/>
        <end position="107"/>
    </location>
</feature>
<protein>
    <recommendedName>
        <fullName evidence="10 11">UDP-N-acetylmuramoyl-tripeptide--D-alanyl-D-alanine ligase</fullName>
        <ecNumber evidence="10 11">6.3.2.10</ecNumber>
    </recommendedName>
    <alternativeName>
        <fullName evidence="10">D-alanyl-D-alanine-adding enzyme</fullName>
    </alternativeName>
</protein>
<dbReference type="InterPro" id="IPR051046">
    <property type="entry name" value="MurCDEF_CellWall_CoF430Synth"/>
</dbReference>
<dbReference type="OrthoDB" id="9801978at2"/>
<dbReference type="UniPathway" id="UPA00219"/>
<dbReference type="PANTHER" id="PTHR43024">
    <property type="entry name" value="UDP-N-ACETYLMURAMOYL-TRIPEPTIDE--D-ALANYL-D-ALANINE LIGASE"/>
    <property type="match status" value="1"/>
</dbReference>
<dbReference type="SUPFAM" id="SSF63418">
    <property type="entry name" value="MurE/MurF N-terminal domain"/>
    <property type="match status" value="1"/>
</dbReference>
<evidence type="ECO:0000256" key="6">
    <source>
        <dbReference type="ARBA" id="ARBA00022960"/>
    </source>
</evidence>
<dbReference type="GO" id="GO:0071555">
    <property type="term" value="P:cell wall organization"/>
    <property type="evidence" value="ECO:0007669"/>
    <property type="project" value="UniProtKB-KW"/>
</dbReference>
<evidence type="ECO:0000313" key="15">
    <source>
        <dbReference type="EMBL" id="SEA63208.1"/>
    </source>
</evidence>
<comment type="catalytic activity">
    <reaction evidence="10 11">
        <text>D-alanyl-D-alanine + UDP-N-acetyl-alpha-D-muramoyl-L-alanyl-gamma-D-glutamyl-meso-2,6-diaminopimelate + ATP = UDP-N-acetyl-alpha-D-muramoyl-L-alanyl-gamma-D-glutamyl-meso-2,6-diaminopimeloyl-D-alanyl-D-alanine + ADP + phosphate + H(+)</text>
        <dbReference type="Rhea" id="RHEA:28374"/>
        <dbReference type="ChEBI" id="CHEBI:15378"/>
        <dbReference type="ChEBI" id="CHEBI:30616"/>
        <dbReference type="ChEBI" id="CHEBI:43474"/>
        <dbReference type="ChEBI" id="CHEBI:57822"/>
        <dbReference type="ChEBI" id="CHEBI:61386"/>
        <dbReference type="ChEBI" id="CHEBI:83905"/>
        <dbReference type="ChEBI" id="CHEBI:456216"/>
        <dbReference type="EC" id="6.3.2.10"/>
    </reaction>
</comment>
<keyword evidence="3 10" id="KW-0132">Cell division</keyword>
<organism evidence="15 16">
    <name type="scientific">Chitinophaga terrae</name>
    <name type="common">ex Kim and Jung 2007</name>
    <dbReference type="NCBI Taxonomy" id="408074"/>
    <lineage>
        <taxon>Bacteria</taxon>
        <taxon>Pseudomonadati</taxon>
        <taxon>Bacteroidota</taxon>
        <taxon>Chitinophagia</taxon>
        <taxon>Chitinophagales</taxon>
        <taxon>Chitinophagaceae</taxon>
        <taxon>Chitinophaga</taxon>
    </lineage>
</organism>
<dbReference type="Proteomes" id="UP000199656">
    <property type="component" value="Unassembled WGS sequence"/>
</dbReference>
<evidence type="ECO:0000313" key="16">
    <source>
        <dbReference type="Proteomes" id="UP000199656"/>
    </source>
</evidence>
<dbReference type="Pfam" id="PF02875">
    <property type="entry name" value="Mur_ligase_C"/>
    <property type="match status" value="1"/>
</dbReference>
<keyword evidence="8 10" id="KW-0131">Cell cycle</keyword>
<dbReference type="SUPFAM" id="SSF53623">
    <property type="entry name" value="MurD-like peptide ligases, catalytic domain"/>
    <property type="match status" value="1"/>
</dbReference>
<evidence type="ECO:0000256" key="8">
    <source>
        <dbReference type="ARBA" id="ARBA00023306"/>
    </source>
</evidence>
<evidence type="ECO:0000256" key="10">
    <source>
        <dbReference type="HAMAP-Rule" id="MF_02019"/>
    </source>
</evidence>
<dbReference type="Gene3D" id="3.40.1390.10">
    <property type="entry name" value="MurE/MurF, N-terminal domain"/>
    <property type="match status" value="1"/>
</dbReference>
<keyword evidence="7 10" id="KW-0573">Peptidoglycan synthesis</keyword>
<keyword evidence="1 10" id="KW-0963">Cytoplasm</keyword>
<dbReference type="GO" id="GO:0005524">
    <property type="term" value="F:ATP binding"/>
    <property type="evidence" value="ECO:0007669"/>
    <property type="project" value="UniProtKB-UniRule"/>
</dbReference>
<keyword evidence="4 10" id="KW-0547">Nucleotide-binding</keyword>
<dbReference type="InterPro" id="IPR036615">
    <property type="entry name" value="Mur_ligase_C_dom_sf"/>
</dbReference>
<feature type="binding site" evidence="10">
    <location>
        <begin position="120"/>
        <end position="126"/>
    </location>
    <ligand>
        <name>ATP</name>
        <dbReference type="ChEBI" id="CHEBI:30616"/>
    </ligand>
</feature>
<dbReference type="InterPro" id="IPR036565">
    <property type="entry name" value="Mur-like_cat_sf"/>
</dbReference>
<gene>
    <name evidence="10" type="primary">murF</name>
    <name evidence="15" type="ORF">SAMN05660909_02759</name>
</gene>